<dbReference type="InterPro" id="IPR005349">
    <property type="entry name" value="TMEM14"/>
</dbReference>
<keyword evidence="4 6" id="KW-1133">Transmembrane helix</keyword>
<feature type="transmembrane region" description="Helical" evidence="6">
    <location>
        <begin position="12"/>
        <end position="28"/>
    </location>
</feature>
<evidence type="ECO:0008006" key="9">
    <source>
        <dbReference type="Google" id="ProtNLM"/>
    </source>
</evidence>
<dbReference type="InterPro" id="IPR044890">
    <property type="entry name" value="TMEM14_sf"/>
</dbReference>
<protein>
    <recommendedName>
        <fullName evidence="9">Transmembrane protein 14C</fullName>
    </recommendedName>
</protein>
<keyword evidence="8" id="KW-1185">Reference proteome</keyword>
<dbReference type="PANTHER" id="PTHR12668:SF43">
    <property type="entry name" value="TRANSMEMBRANE PROTEIN 14 HOMOLOG"/>
    <property type="match status" value="1"/>
</dbReference>
<evidence type="ECO:0000256" key="3">
    <source>
        <dbReference type="ARBA" id="ARBA00022692"/>
    </source>
</evidence>
<comment type="similarity">
    <text evidence="2">Belongs to the TMEM14 family.</text>
</comment>
<dbReference type="EMBL" id="JANCYW010000018">
    <property type="protein sequence ID" value="KAK4538486.1"/>
    <property type="molecule type" value="Genomic_DNA"/>
</dbReference>
<dbReference type="Pfam" id="PF03647">
    <property type="entry name" value="Tmemb_14"/>
    <property type="match status" value="1"/>
</dbReference>
<comment type="caution">
    <text evidence="7">The sequence shown here is derived from an EMBL/GenBank/DDBJ whole genome shotgun (WGS) entry which is preliminary data.</text>
</comment>
<dbReference type="PANTHER" id="PTHR12668">
    <property type="entry name" value="TRANSMEMBRANE PROTEIN 14, 15"/>
    <property type="match status" value="1"/>
</dbReference>
<accession>A0AAV9J247</accession>
<evidence type="ECO:0000313" key="7">
    <source>
        <dbReference type="EMBL" id="KAK4538486.1"/>
    </source>
</evidence>
<name>A0AAV9J247_CYACA</name>
<reference evidence="7 8" key="1">
    <citation type="submission" date="2022-07" db="EMBL/GenBank/DDBJ databases">
        <title>Genome-wide signatures of adaptation to extreme environments.</title>
        <authorList>
            <person name="Cho C.H."/>
            <person name="Yoon H.S."/>
        </authorList>
    </citation>
    <scope>NUCLEOTIDE SEQUENCE [LARGE SCALE GENOMIC DNA]</scope>
    <source>
        <strain evidence="7 8">DBV 063 E5</strain>
    </source>
</reference>
<sequence>MAIDWNSVDKVAAAFGIVVAAGGIAGYRRRGSVPSLVAGVGLGSGIAVAASWQLDRPIAAAVLSGVLTASMASRYWKSGKFMPSGLIGLGAAGMTAKFIAQIYQA</sequence>
<keyword evidence="3 6" id="KW-0812">Transmembrane</keyword>
<proteinExistence type="inferred from homology"/>
<feature type="transmembrane region" description="Helical" evidence="6">
    <location>
        <begin position="35"/>
        <end position="52"/>
    </location>
</feature>
<evidence type="ECO:0000256" key="2">
    <source>
        <dbReference type="ARBA" id="ARBA00007590"/>
    </source>
</evidence>
<comment type="subcellular location">
    <subcellularLocation>
        <location evidence="1">Membrane</location>
    </subcellularLocation>
</comment>
<gene>
    <name evidence="7" type="ORF">CDCA_CDCA18G4511</name>
</gene>
<evidence type="ECO:0000313" key="8">
    <source>
        <dbReference type="Proteomes" id="UP001301350"/>
    </source>
</evidence>
<dbReference type="GO" id="GO:0016020">
    <property type="term" value="C:membrane"/>
    <property type="evidence" value="ECO:0007669"/>
    <property type="project" value="UniProtKB-SubCell"/>
</dbReference>
<evidence type="ECO:0000256" key="6">
    <source>
        <dbReference type="SAM" id="Phobius"/>
    </source>
</evidence>
<dbReference type="Gene3D" id="1.10.10.1740">
    <property type="entry name" value="Transmembrane protein 14-like"/>
    <property type="match status" value="1"/>
</dbReference>
<keyword evidence="5 6" id="KW-0472">Membrane</keyword>
<dbReference type="Proteomes" id="UP001301350">
    <property type="component" value="Unassembled WGS sequence"/>
</dbReference>
<evidence type="ECO:0000256" key="1">
    <source>
        <dbReference type="ARBA" id="ARBA00004370"/>
    </source>
</evidence>
<dbReference type="AlphaFoldDB" id="A0AAV9J247"/>
<evidence type="ECO:0000256" key="4">
    <source>
        <dbReference type="ARBA" id="ARBA00022989"/>
    </source>
</evidence>
<organism evidence="7 8">
    <name type="scientific">Cyanidium caldarium</name>
    <name type="common">Red alga</name>
    <dbReference type="NCBI Taxonomy" id="2771"/>
    <lineage>
        <taxon>Eukaryota</taxon>
        <taxon>Rhodophyta</taxon>
        <taxon>Bangiophyceae</taxon>
        <taxon>Cyanidiales</taxon>
        <taxon>Cyanidiaceae</taxon>
        <taxon>Cyanidium</taxon>
    </lineage>
</organism>
<evidence type="ECO:0000256" key="5">
    <source>
        <dbReference type="ARBA" id="ARBA00023136"/>
    </source>
</evidence>